<reference evidence="4" key="1">
    <citation type="journal article" date="2019" name="Int. J. Syst. Evol. Microbiol.">
        <title>The Global Catalogue of Microorganisms (GCM) 10K type strain sequencing project: providing services to taxonomists for standard genome sequencing and annotation.</title>
        <authorList>
            <consortium name="The Broad Institute Genomics Platform"/>
            <consortium name="The Broad Institute Genome Sequencing Center for Infectious Disease"/>
            <person name="Wu L."/>
            <person name="Ma J."/>
        </authorList>
    </citation>
    <scope>NUCLEOTIDE SEQUENCE [LARGE SCALE GENOMIC DNA]</scope>
    <source>
        <strain evidence="4">ICMP 19430</strain>
    </source>
</reference>
<evidence type="ECO:0000313" key="4">
    <source>
        <dbReference type="Proteomes" id="UP001596484"/>
    </source>
</evidence>
<organism evidence="3 4">
    <name type="scientific">Rhodococcus daqingensis</name>
    <dbReference type="NCBI Taxonomy" id="2479363"/>
    <lineage>
        <taxon>Bacteria</taxon>
        <taxon>Bacillati</taxon>
        <taxon>Actinomycetota</taxon>
        <taxon>Actinomycetes</taxon>
        <taxon>Mycobacteriales</taxon>
        <taxon>Nocardiaceae</taxon>
        <taxon>Rhodococcus</taxon>
    </lineage>
</organism>
<feature type="compositionally biased region" description="Pro residues" evidence="1">
    <location>
        <begin position="27"/>
        <end position="51"/>
    </location>
</feature>
<keyword evidence="4" id="KW-1185">Reference proteome</keyword>
<accession>A0ABW2S399</accession>
<feature type="transmembrane region" description="Helical" evidence="2">
    <location>
        <begin position="90"/>
        <end position="111"/>
    </location>
</feature>
<keyword evidence="2" id="KW-0812">Transmembrane</keyword>
<gene>
    <name evidence="3" type="ORF">ACFQS9_19175</name>
</gene>
<evidence type="ECO:0000256" key="2">
    <source>
        <dbReference type="SAM" id="Phobius"/>
    </source>
</evidence>
<dbReference type="EMBL" id="JBHTCS010000023">
    <property type="protein sequence ID" value="MFC7450023.1"/>
    <property type="molecule type" value="Genomic_DNA"/>
</dbReference>
<protein>
    <submittedName>
        <fullName evidence="3">Uncharacterized protein</fullName>
    </submittedName>
</protein>
<comment type="caution">
    <text evidence="3">The sequence shown here is derived from an EMBL/GenBank/DDBJ whole genome shotgun (WGS) entry which is preliminary data.</text>
</comment>
<feature type="compositionally biased region" description="Pro residues" evidence="1">
    <location>
        <begin position="66"/>
        <end position="79"/>
    </location>
</feature>
<keyword evidence="2" id="KW-1133">Transmembrane helix</keyword>
<dbReference type="Proteomes" id="UP001596484">
    <property type="component" value="Unassembled WGS sequence"/>
</dbReference>
<name>A0ABW2S399_9NOCA</name>
<keyword evidence="2" id="KW-0472">Membrane</keyword>
<sequence>MSPQEPAGGTQGSPFPPPFKWSAPRPAAEPAPQDTPPTAPAPRTVSPPAPSGPAATPDDAEFGAPPVSPPWLAPAPTESPAPGGRGRQSIAPAVLIGLLVLAIVGIVAIVVL</sequence>
<evidence type="ECO:0000313" key="3">
    <source>
        <dbReference type="EMBL" id="MFC7450023.1"/>
    </source>
</evidence>
<dbReference type="RefSeq" id="WP_378407585.1">
    <property type="nucleotide sequence ID" value="NZ_JBHTCS010000023.1"/>
</dbReference>
<feature type="region of interest" description="Disordered" evidence="1">
    <location>
        <begin position="1"/>
        <end position="88"/>
    </location>
</feature>
<evidence type="ECO:0000256" key="1">
    <source>
        <dbReference type="SAM" id="MobiDB-lite"/>
    </source>
</evidence>
<proteinExistence type="predicted"/>